<protein>
    <submittedName>
        <fullName evidence="2">Uncharacterized protein</fullName>
    </submittedName>
</protein>
<feature type="region of interest" description="Disordered" evidence="1">
    <location>
        <begin position="1"/>
        <end position="20"/>
    </location>
</feature>
<dbReference type="AlphaFoldDB" id="A0A4R3M6R4"/>
<comment type="caution">
    <text evidence="2">The sequence shown here is derived from an EMBL/GenBank/DDBJ whole genome shotgun (WGS) entry which is preliminary data.</text>
</comment>
<organism evidence="2 3">
    <name type="scientific">Tepidamorphus gemmatus</name>
    <dbReference type="NCBI Taxonomy" id="747076"/>
    <lineage>
        <taxon>Bacteria</taxon>
        <taxon>Pseudomonadati</taxon>
        <taxon>Pseudomonadota</taxon>
        <taxon>Alphaproteobacteria</taxon>
        <taxon>Hyphomicrobiales</taxon>
        <taxon>Tepidamorphaceae</taxon>
        <taxon>Tepidamorphus</taxon>
    </lineage>
</organism>
<proteinExistence type="predicted"/>
<evidence type="ECO:0000313" key="2">
    <source>
        <dbReference type="EMBL" id="TCT08762.1"/>
    </source>
</evidence>
<dbReference type="Proteomes" id="UP000295678">
    <property type="component" value="Unassembled WGS sequence"/>
</dbReference>
<evidence type="ECO:0000256" key="1">
    <source>
        <dbReference type="SAM" id="MobiDB-lite"/>
    </source>
</evidence>
<keyword evidence="3" id="KW-1185">Reference proteome</keyword>
<reference evidence="2 3" key="1">
    <citation type="submission" date="2019-03" db="EMBL/GenBank/DDBJ databases">
        <title>Genomic Encyclopedia of Type Strains, Phase IV (KMG-IV): sequencing the most valuable type-strain genomes for metagenomic binning, comparative biology and taxonomic classification.</title>
        <authorList>
            <person name="Goeker M."/>
        </authorList>
    </citation>
    <scope>NUCLEOTIDE SEQUENCE [LARGE SCALE GENOMIC DNA]</scope>
    <source>
        <strain evidence="2 3">DSM 19345</strain>
    </source>
</reference>
<dbReference type="EMBL" id="SMAK01000008">
    <property type="protein sequence ID" value="TCT08762.1"/>
    <property type="molecule type" value="Genomic_DNA"/>
</dbReference>
<sequence length="61" mass="6096">MPDRARNPEHGSSPRCGRDDAGFAFAALASRDPSAPASVRGAAEDVTAAGIVEGEGGRGEA</sequence>
<evidence type="ECO:0000313" key="3">
    <source>
        <dbReference type="Proteomes" id="UP000295678"/>
    </source>
</evidence>
<accession>A0A4R3M6R4</accession>
<gene>
    <name evidence="2" type="ORF">EDC22_10874</name>
</gene>
<name>A0A4R3M6R4_9HYPH</name>